<name>A0ABT6YHL7_9BACT</name>
<dbReference type="Proteomes" id="UP001236569">
    <property type="component" value="Unassembled WGS sequence"/>
</dbReference>
<feature type="transmembrane region" description="Helical" evidence="1">
    <location>
        <begin position="28"/>
        <end position="52"/>
    </location>
</feature>
<evidence type="ECO:0000313" key="3">
    <source>
        <dbReference type="Proteomes" id="UP001236569"/>
    </source>
</evidence>
<protein>
    <submittedName>
        <fullName evidence="2">Uncharacterized protein</fullName>
    </submittedName>
</protein>
<keyword evidence="3" id="KW-1185">Reference proteome</keyword>
<keyword evidence="1" id="KW-0472">Membrane</keyword>
<sequence length="56" mass="6232">MLRIIILTVIWIGTRVQVKRGDISVINAAGVIMGTCVYFGIDLILLLFGGFFDKLF</sequence>
<reference evidence="2 3" key="1">
    <citation type="submission" date="2023-05" db="EMBL/GenBank/DDBJ databases">
        <title>Novel species of genus Flectobacillus isolated from stream in China.</title>
        <authorList>
            <person name="Lu H."/>
        </authorList>
    </citation>
    <scope>NUCLEOTIDE SEQUENCE [LARGE SCALE GENOMIC DNA]</scope>
    <source>
        <strain evidence="2 3">DC10W</strain>
    </source>
</reference>
<keyword evidence="1" id="KW-1133">Transmembrane helix</keyword>
<evidence type="ECO:0000256" key="1">
    <source>
        <dbReference type="SAM" id="Phobius"/>
    </source>
</evidence>
<comment type="caution">
    <text evidence="2">The sequence shown here is derived from an EMBL/GenBank/DDBJ whole genome shotgun (WGS) entry which is preliminary data.</text>
</comment>
<dbReference type="RefSeq" id="WP_283368361.1">
    <property type="nucleotide sequence ID" value="NZ_JASHID010000001.1"/>
</dbReference>
<evidence type="ECO:0000313" key="2">
    <source>
        <dbReference type="EMBL" id="MDI9863020.1"/>
    </source>
</evidence>
<dbReference type="EMBL" id="JASHID010000001">
    <property type="protein sequence ID" value="MDI9863020.1"/>
    <property type="molecule type" value="Genomic_DNA"/>
</dbReference>
<proteinExistence type="predicted"/>
<keyword evidence="1" id="KW-0812">Transmembrane</keyword>
<organism evidence="2 3">
    <name type="scientific">Flectobacillus longus</name>
    <dbReference type="NCBI Taxonomy" id="2984207"/>
    <lineage>
        <taxon>Bacteria</taxon>
        <taxon>Pseudomonadati</taxon>
        <taxon>Bacteroidota</taxon>
        <taxon>Cytophagia</taxon>
        <taxon>Cytophagales</taxon>
        <taxon>Flectobacillaceae</taxon>
        <taxon>Flectobacillus</taxon>
    </lineage>
</organism>
<accession>A0ABT6YHL7</accession>
<gene>
    <name evidence="2" type="ORF">QM480_01685</name>
</gene>